<evidence type="ECO:0000256" key="1">
    <source>
        <dbReference type="SAM" id="MobiDB-lite"/>
    </source>
</evidence>
<keyword evidence="3" id="KW-1185">Reference proteome</keyword>
<comment type="caution">
    <text evidence="2">The sequence shown here is derived from an EMBL/GenBank/DDBJ whole genome shotgun (WGS) entry which is preliminary data.</text>
</comment>
<protein>
    <recommendedName>
        <fullName evidence="4">Coenzyme PQQ synthesis protein D (PqqD)</fullName>
    </recommendedName>
</protein>
<dbReference type="InterPro" id="IPR027417">
    <property type="entry name" value="P-loop_NTPase"/>
</dbReference>
<dbReference type="Proteomes" id="UP000256253">
    <property type="component" value="Unassembled WGS sequence"/>
</dbReference>
<feature type="region of interest" description="Disordered" evidence="1">
    <location>
        <begin position="254"/>
        <end position="278"/>
    </location>
</feature>
<name>A0A3D9UL04_9MICO</name>
<reference evidence="2 3" key="1">
    <citation type="submission" date="2018-08" db="EMBL/GenBank/DDBJ databases">
        <title>Sequencing the genomes of 1000 actinobacteria strains.</title>
        <authorList>
            <person name="Klenk H.-P."/>
        </authorList>
    </citation>
    <scope>NUCLEOTIDE SEQUENCE [LARGE SCALE GENOMIC DNA]</scope>
    <source>
        <strain evidence="2 3">DSM 22967</strain>
    </source>
</reference>
<feature type="compositionally biased region" description="Basic and acidic residues" evidence="1">
    <location>
        <begin position="265"/>
        <end position="277"/>
    </location>
</feature>
<organism evidence="2 3">
    <name type="scientific">Calidifontibacter indicus</name>
    <dbReference type="NCBI Taxonomy" id="419650"/>
    <lineage>
        <taxon>Bacteria</taxon>
        <taxon>Bacillati</taxon>
        <taxon>Actinomycetota</taxon>
        <taxon>Actinomycetes</taxon>
        <taxon>Micrococcales</taxon>
        <taxon>Dermacoccaceae</taxon>
        <taxon>Calidifontibacter</taxon>
    </lineage>
</organism>
<dbReference type="Gene3D" id="3.40.50.300">
    <property type="entry name" value="P-loop containing nucleotide triphosphate hydrolases"/>
    <property type="match status" value="1"/>
</dbReference>
<evidence type="ECO:0000313" key="2">
    <source>
        <dbReference type="EMBL" id="REF29999.1"/>
    </source>
</evidence>
<evidence type="ECO:0008006" key="4">
    <source>
        <dbReference type="Google" id="ProtNLM"/>
    </source>
</evidence>
<dbReference type="AlphaFoldDB" id="A0A3D9UL04"/>
<dbReference type="SUPFAM" id="SSF53795">
    <property type="entry name" value="PEP carboxykinase-like"/>
    <property type="match status" value="1"/>
</dbReference>
<dbReference type="EMBL" id="QTUA01000001">
    <property type="protein sequence ID" value="REF29999.1"/>
    <property type="molecule type" value="Genomic_DNA"/>
</dbReference>
<sequence length="365" mass="39051">MPRLVVDAFGTTVLVHCADADRDRLSGQWARCLLPDDTAVPDDVPTLTHPGGELTDSHDYALASALTTAAITDQAGERLMFHACGLADPASGRVAVLVAASGTGKTTAAVRLSQAGLGYVSDETIAVDADDTVRRYPKPVSVVIDPAVPYAKSQHGPDELAMTPAPDGDLRAAAVVLLRRSRDTPRAPELTAVPLIDGLIELIPQTSALPRMRQPLRRLADLVASLGGPWRLDYSEIGEATDLVRTALTSRRPPLGFVHHPPRATGDEDRSEAKDDAATGARALRRGDYLDAIEHDGRVLLLRGNQPIVLDGLGALAWLHADTEDFDRHDLLALARESFGDHPDAERLVDEAVGELLDHGVLRAH</sequence>
<dbReference type="RefSeq" id="WP_115922060.1">
    <property type="nucleotide sequence ID" value="NZ_QTUA01000001.1"/>
</dbReference>
<evidence type="ECO:0000313" key="3">
    <source>
        <dbReference type="Proteomes" id="UP000256253"/>
    </source>
</evidence>
<accession>A0A3D9UL04</accession>
<proteinExistence type="predicted"/>
<gene>
    <name evidence="2" type="ORF">DFJ65_0989</name>
</gene>
<dbReference type="OrthoDB" id="4793383at2"/>